<gene>
    <name evidence="1" type="ORF">JCM16775_0588</name>
</gene>
<dbReference type="Proteomes" id="UP000321892">
    <property type="component" value="Chromosome"/>
</dbReference>
<name>A0A510JF74_9FUSO</name>
<dbReference type="AlphaFoldDB" id="A0A510JF74"/>
<sequence length="52" mass="6191">MIIFGMIVVSCSLFDADEWREAHRERVKNGEKCYEKSNGTFYCEDKYGNRTY</sequence>
<accession>A0A510JF74</accession>
<organism evidence="1 2">
    <name type="scientific">Leptotrichia hofstadii</name>
    <dbReference type="NCBI Taxonomy" id="157688"/>
    <lineage>
        <taxon>Bacteria</taxon>
        <taxon>Fusobacteriati</taxon>
        <taxon>Fusobacteriota</taxon>
        <taxon>Fusobacteriia</taxon>
        <taxon>Fusobacteriales</taxon>
        <taxon>Leptotrichiaceae</taxon>
        <taxon>Leptotrichia</taxon>
    </lineage>
</organism>
<protein>
    <submittedName>
        <fullName evidence="1">Uncharacterized protein</fullName>
    </submittedName>
</protein>
<evidence type="ECO:0000313" key="1">
    <source>
        <dbReference type="EMBL" id="BBM37887.1"/>
    </source>
</evidence>
<dbReference type="RefSeq" id="WP_036087633.1">
    <property type="nucleotide sequence ID" value="NZ_AP019823.1"/>
</dbReference>
<proteinExistence type="predicted"/>
<dbReference type="KEGG" id="lhf:JCM16775_0588"/>
<keyword evidence="2" id="KW-1185">Reference proteome</keyword>
<reference evidence="1 2" key="1">
    <citation type="submission" date="2019-07" db="EMBL/GenBank/DDBJ databases">
        <title>Complete Genome Sequence of Leptotrichia hofstadii Strain JCM16775.</title>
        <authorList>
            <person name="Watanabe S."/>
            <person name="Cui L."/>
        </authorList>
    </citation>
    <scope>NUCLEOTIDE SEQUENCE [LARGE SCALE GENOMIC DNA]</scope>
    <source>
        <strain evidence="1 2">JCM16775</strain>
    </source>
</reference>
<dbReference type="EMBL" id="AP019823">
    <property type="protein sequence ID" value="BBM37887.1"/>
    <property type="molecule type" value="Genomic_DNA"/>
</dbReference>
<evidence type="ECO:0000313" key="2">
    <source>
        <dbReference type="Proteomes" id="UP000321892"/>
    </source>
</evidence>